<dbReference type="EMBL" id="JARUXG010000001">
    <property type="protein sequence ID" value="MDG6779772.1"/>
    <property type="molecule type" value="Genomic_DNA"/>
</dbReference>
<dbReference type="AlphaFoldDB" id="A0AAW6R786"/>
<keyword evidence="2" id="KW-0812">Transmembrane</keyword>
<keyword evidence="2" id="KW-0472">Membrane</keyword>
<evidence type="ECO:0000256" key="1">
    <source>
        <dbReference type="SAM" id="MobiDB-lite"/>
    </source>
</evidence>
<accession>A0AAW6R786</accession>
<dbReference type="RefSeq" id="WP_005198919.1">
    <property type="nucleotide sequence ID" value="NZ_CP136136.1"/>
</dbReference>
<protein>
    <recommendedName>
        <fullName evidence="4">Integral membrane protein</fullName>
    </recommendedName>
</protein>
<keyword evidence="2" id="KW-1133">Transmembrane helix</keyword>
<organism evidence="3">
    <name type="scientific">Gordonia rubripertincta</name>
    <name type="common">Rhodococcus corallinus</name>
    <dbReference type="NCBI Taxonomy" id="36822"/>
    <lineage>
        <taxon>Bacteria</taxon>
        <taxon>Bacillati</taxon>
        <taxon>Actinomycetota</taxon>
        <taxon>Actinomycetes</taxon>
        <taxon>Mycobacteriales</taxon>
        <taxon>Gordoniaceae</taxon>
        <taxon>Gordonia</taxon>
    </lineage>
</organism>
<proteinExistence type="predicted"/>
<name>A0AAW6R786_GORRU</name>
<feature type="compositionally biased region" description="Basic residues" evidence="1">
    <location>
        <begin position="118"/>
        <end position="127"/>
    </location>
</feature>
<evidence type="ECO:0000256" key="2">
    <source>
        <dbReference type="SAM" id="Phobius"/>
    </source>
</evidence>
<feature type="transmembrane region" description="Helical" evidence="2">
    <location>
        <begin position="50"/>
        <end position="70"/>
    </location>
</feature>
<reference evidence="3" key="1">
    <citation type="submission" date="2023-04" db="EMBL/GenBank/DDBJ databases">
        <title>Characterization and analysis of the complete genome of Gordonia rubripertincta 112, the degrader of aromatic and aliphatic compounds.</title>
        <authorList>
            <person name="Frantsuzova E."/>
            <person name="Bogun A."/>
            <person name="Delegan Y."/>
        </authorList>
    </citation>
    <scope>NUCLEOTIDE SEQUENCE</scope>
    <source>
        <strain evidence="3">112</strain>
    </source>
</reference>
<feature type="region of interest" description="Disordered" evidence="1">
    <location>
        <begin position="97"/>
        <end position="134"/>
    </location>
</feature>
<evidence type="ECO:0000313" key="3">
    <source>
        <dbReference type="EMBL" id="MDG6779772.1"/>
    </source>
</evidence>
<gene>
    <name evidence="3" type="ORF">QBL07_02890</name>
</gene>
<feature type="compositionally biased region" description="Polar residues" evidence="1">
    <location>
        <begin position="106"/>
        <end position="117"/>
    </location>
</feature>
<comment type="caution">
    <text evidence="3">The sequence shown here is derived from an EMBL/GenBank/DDBJ whole genome shotgun (WGS) entry which is preliminary data.</text>
</comment>
<evidence type="ECO:0008006" key="4">
    <source>
        <dbReference type="Google" id="ProtNLM"/>
    </source>
</evidence>
<sequence length="134" mass="13924">MTVIIGVIILVAAVIATAAGFLANNGSANGLAPDSFAVFGYHVSGTTGALLLHGVVLGALGMLGLAMILVGARRSSRRGHVARRDLKRSEQRVAALDHDRAENANGPANTVAVTSSNRSRHAPRTWRHPLGSRA</sequence>